<keyword evidence="4" id="KW-0813">Transport</keyword>
<dbReference type="Proteomes" id="UP001219355">
    <property type="component" value="Chromosome 1"/>
</dbReference>
<gene>
    <name evidence="8" type="ORF">PRK78_000744</name>
</gene>
<accession>A0AAF0IER7</accession>
<sequence>MGQIPLQPYRFLSLAPSQIQARRELLDLRGTIAQASGVIVLLCVGLYRRRTVARGSAAEEVSRGKSWLDAPPVKGWRETRREYLLTLVWAVWLVGLSAWRTGDDYIHLTRSLAHTAIATIPLSILISPGPPGLPTRTHVLLRLLGIRQSMLTPYHRLYGRFVLLPLFTLHAILYMAFFIRQSLLSKRIYDTDLQLGMLAVGLVLNVWSMSSEARGLTRWRFYIGHVVAVMALLAVAYFHVVYVRTYVLECMGIYALDMSWYVVRRYWSGSKKD</sequence>
<evidence type="ECO:0000256" key="5">
    <source>
        <dbReference type="ARBA" id="ARBA00023136"/>
    </source>
</evidence>
<keyword evidence="9" id="KW-1185">Reference proteome</keyword>
<evidence type="ECO:0000313" key="8">
    <source>
        <dbReference type="EMBL" id="WEW55315.1"/>
    </source>
</evidence>
<feature type="transmembrane region" description="Helical" evidence="6">
    <location>
        <begin position="105"/>
        <end position="126"/>
    </location>
</feature>
<feature type="transmembrane region" description="Helical" evidence="6">
    <location>
        <begin position="191"/>
        <end position="209"/>
    </location>
</feature>
<dbReference type="AlphaFoldDB" id="A0AAF0IER7"/>
<keyword evidence="5 6" id="KW-0472">Membrane</keyword>
<reference evidence="8" key="1">
    <citation type="submission" date="2023-03" db="EMBL/GenBank/DDBJ databases">
        <title>Emydomyces testavorans Genome Sequence.</title>
        <authorList>
            <person name="Hoyer L."/>
        </authorList>
    </citation>
    <scope>NUCLEOTIDE SEQUENCE</scope>
    <source>
        <strain evidence="8">16-2883</strain>
    </source>
</reference>
<feature type="transmembrane region" description="Helical" evidence="6">
    <location>
        <begin position="83"/>
        <end position="99"/>
    </location>
</feature>
<dbReference type="Pfam" id="PF01794">
    <property type="entry name" value="Ferric_reduct"/>
    <property type="match status" value="1"/>
</dbReference>
<comment type="subcellular location">
    <subcellularLocation>
        <location evidence="1">Membrane</location>
        <topology evidence="1">Multi-pass membrane protein</topology>
    </subcellularLocation>
</comment>
<keyword evidence="2 6" id="KW-0812">Transmembrane</keyword>
<organism evidence="8 9">
    <name type="scientific">Emydomyces testavorans</name>
    <dbReference type="NCBI Taxonomy" id="2070801"/>
    <lineage>
        <taxon>Eukaryota</taxon>
        <taxon>Fungi</taxon>
        <taxon>Dikarya</taxon>
        <taxon>Ascomycota</taxon>
        <taxon>Pezizomycotina</taxon>
        <taxon>Eurotiomycetes</taxon>
        <taxon>Eurotiomycetidae</taxon>
        <taxon>Onygenales</taxon>
        <taxon>Nannizziopsiaceae</taxon>
        <taxon>Emydomyces</taxon>
    </lineage>
</organism>
<dbReference type="GO" id="GO:0016491">
    <property type="term" value="F:oxidoreductase activity"/>
    <property type="evidence" value="ECO:0007669"/>
    <property type="project" value="UniProtKB-ARBA"/>
</dbReference>
<protein>
    <recommendedName>
        <fullName evidence="7">Ferric oxidoreductase domain-containing protein</fullName>
    </recommendedName>
</protein>
<evidence type="ECO:0000256" key="3">
    <source>
        <dbReference type="ARBA" id="ARBA00022989"/>
    </source>
</evidence>
<feature type="domain" description="Ferric oxidoreductase" evidence="7">
    <location>
        <begin position="114"/>
        <end position="234"/>
    </location>
</feature>
<evidence type="ECO:0000259" key="7">
    <source>
        <dbReference type="Pfam" id="PF01794"/>
    </source>
</evidence>
<dbReference type="GO" id="GO:0006811">
    <property type="term" value="P:monoatomic ion transport"/>
    <property type="evidence" value="ECO:0007669"/>
    <property type="project" value="UniProtKB-KW"/>
</dbReference>
<evidence type="ECO:0000256" key="1">
    <source>
        <dbReference type="ARBA" id="ARBA00004141"/>
    </source>
</evidence>
<keyword evidence="3 6" id="KW-1133">Transmembrane helix</keyword>
<dbReference type="InterPro" id="IPR013130">
    <property type="entry name" value="Fe3_Rdtase_TM_dom"/>
</dbReference>
<evidence type="ECO:0000313" key="9">
    <source>
        <dbReference type="Proteomes" id="UP001219355"/>
    </source>
</evidence>
<evidence type="ECO:0000256" key="6">
    <source>
        <dbReference type="SAM" id="Phobius"/>
    </source>
</evidence>
<feature type="transmembrane region" description="Helical" evidence="6">
    <location>
        <begin position="31"/>
        <end position="47"/>
    </location>
</feature>
<evidence type="ECO:0000256" key="4">
    <source>
        <dbReference type="ARBA" id="ARBA00023065"/>
    </source>
</evidence>
<feature type="transmembrane region" description="Helical" evidence="6">
    <location>
        <begin position="157"/>
        <end position="179"/>
    </location>
</feature>
<proteinExistence type="predicted"/>
<feature type="transmembrane region" description="Helical" evidence="6">
    <location>
        <begin position="221"/>
        <end position="240"/>
    </location>
</feature>
<keyword evidence="4" id="KW-0406">Ion transport</keyword>
<dbReference type="EMBL" id="CP120627">
    <property type="protein sequence ID" value="WEW55315.1"/>
    <property type="molecule type" value="Genomic_DNA"/>
</dbReference>
<name>A0AAF0IER7_9EURO</name>
<evidence type="ECO:0000256" key="2">
    <source>
        <dbReference type="ARBA" id="ARBA00022692"/>
    </source>
</evidence>
<dbReference type="GO" id="GO:0016020">
    <property type="term" value="C:membrane"/>
    <property type="evidence" value="ECO:0007669"/>
    <property type="project" value="UniProtKB-SubCell"/>
</dbReference>